<proteinExistence type="predicted"/>
<sequence length="191" mass="21802">MYIDYQSFSGELTSSLESAGWYPGRRVDLATEFEFNRTQGYNLHPYAREFLEAFHGIEVEPLPTSDPGLQYCDPLIVDVYLGAHGDSADTKWLNRELGGHWYPVGEWNSKMALYIDSTGAVVCTGLGWHWFLGPSIEESLELAVRLHRPLRCLNLRPGTAPAPPYDDGLWFKTSIENGKRIYEKQHYYPPK</sequence>
<name>A0A895XMS6_9ACTN</name>
<protein>
    <submittedName>
        <fullName evidence="1">SUKH-3 domain-containing protein</fullName>
    </submittedName>
</protein>
<keyword evidence="2" id="KW-1185">Reference proteome</keyword>
<dbReference type="KEGG" id="nav:JQS30_15135"/>
<evidence type="ECO:0000313" key="1">
    <source>
        <dbReference type="EMBL" id="QSB05072.1"/>
    </source>
</evidence>
<dbReference type="EMBL" id="CP070496">
    <property type="protein sequence ID" value="QSB05072.1"/>
    <property type="molecule type" value="Genomic_DNA"/>
</dbReference>
<dbReference type="RefSeq" id="WP_213171073.1">
    <property type="nucleotide sequence ID" value="NZ_CP070496.1"/>
</dbReference>
<accession>A0A895XMS6</accession>
<dbReference type="InterPro" id="IPR025850">
    <property type="entry name" value="SUKH-3"/>
</dbReference>
<dbReference type="AlphaFoldDB" id="A0A895XMS6"/>
<gene>
    <name evidence="1" type="ORF">JQS30_15135</name>
</gene>
<organism evidence="1 2">
    <name type="scientific">Natronoglycomyces albus</name>
    <dbReference type="NCBI Taxonomy" id="2811108"/>
    <lineage>
        <taxon>Bacteria</taxon>
        <taxon>Bacillati</taxon>
        <taxon>Actinomycetota</taxon>
        <taxon>Actinomycetes</taxon>
        <taxon>Glycomycetales</taxon>
        <taxon>Glycomycetaceae</taxon>
        <taxon>Natronoglycomyces</taxon>
    </lineage>
</organism>
<dbReference type="Proteomes" id="UP000662939">
    <property type="component" value="Chromosome"/>
</dbReference>
<reference evidence="1" key="1">
    <citation type="submission" date="2021-02" db="EMBL/GenBank/DDBJ databases">
        <title>Natronoglycomyces albus gen. nov., sp. nov, a haloalkaliphilic actinobacterium from a soda solonchak soil.</title>
        <authorList>
            <person name="Sorokin D.Y."/>
            <person name="Khijniak T.V."/>
            <person name="Zakharycheva A.P."/>
            <person name="Boueva O.V."/>
            <person name="Ariskina E.V."/>
            <person name="Hahnke R.L."/>
            <person name="Bunk B."/>
            <person name="Sproer C."/>
            <person name="Schumann P."/>
            <person name="Evtushenko L.I."/>
            <person name="Kublanov I.V."/>
        </authorList>
    </citation>
    <scope>NUCLEOTIDE SEQUENCE</scope>
    <source>
        <strain evidence="1">DSM 106290</strain>
    </source>
</reference>
<evidence type="ECO:0000313" key="2">
    <source>
        <dbReference type="Proteomes" id="UP000662939"/>
    </source>
</evidence>
<dbReference type="Pfam" id="PF14433">
    <property type="entry name" value="SUKH-3"/>
    <property type="match status" value="1"/>
</dbReference>